<dbReference type="PANTHER" id="PTHR45649">
    <property type="entry name" value="AMINO-ACID PERMEASE BAT1"/>
    <property type="match status" value="1"/>
</dbReference>
<dbReference type="GO" id="GO:0016020">
    <property type="term" value="C:membrane"/>
    <property type="evidence" value="ECO:0007669"/>
    <property type="project" value="UniProtKB-SubCell"/>
</dbReference>
<accession>A0AA87ZZZ0</accession>
<sequence length="97" mass="10904">MQMYLNQQSGTDDLRHIPREVYAISSDRGSLFSPIWRKVPPRNEVLINAVWLWAAFCMVLGLPIFKPDVIFTAIISISTIGWAGGYAVTNLHEAGNR</sequence>
<keyword evidence="2" id="KW-0813">Transport</keyword>
<reference evidence="7" key="1">
    <citation type="submission" date="2023-07" db="EMBL/GenBank/DDBJ databases">
        <title>draft genome sequence of fig (Ficus carica).</title>
        <authorList>
            <person name="Takahashi T."/>
            <person name="Nishimura K."/>
        </authorList>
    </citation>
    <scope>NUCLEOTIDE SEQUENCE</scope>
</reference>
<evidence type="ECO:0000256" key="2">
    <source>
        <dbReference type="ARBA" id="ARBA00022448"/>
    </source>
</evidence>
<evidence type="ECO:0000256" key="4">
    <source>
        <dbReference type="ARBA" id="ARBA00022989"/>
    </source>
</evidence>
<keyword evidence="8" id="KW-1185">Reference proteome</keyword>
<keyword evidence="3 6" id="KW-0812">Transmembrane</keyword>
<gene>
    <name evidence="7" type="ORF">TIFTF001_014713</name>
</gene>
<evidence type="ECO:0000256" key="1">
    <source>
        <dbReference type="ARBA" id="ARBA00004141"/>
    </source>
</evidence>
<evidence type="ECO:0000256" key="3">
    <source>
        <dbReference type="ARBA" id="ARBA00022692"/>
    </source>
</evidence>
<proteinExistence type="predicted"/>
<comment type="subcellular location">
    <subcellularLocation>
        <location evidence="1">Membrane</location>
        <topology evidence="1">Multi-pass membrane protein</topology>
    </subcellularLocation>
</comment>
<dbReference type="AlphaFoldDB" id="A0AA87ZZZ0"/>
<keyword evidence="5 6" id="KW-0472">Membrane</keyword>
<evidence type="ECO:0000313" key="8">
    <source>
        <dbReference type="Proteomes" id="UP001187192"/>
    </source>
</evidence>
<dbReference type="GO" id="GO:0022857">
    <property type="term" value="F:transmembrane transporter activity"/>
    <property type="evidence" value="ECO:0007669"/>
    <property type="project" value="UniProtKB-ARBA"/>
</dbReference>
<dbReference type="EMBL" id="BTGU01000020">
    <property type="protein sequence ID" value="GMN45528.1"/>
    <property type="molecule type" value="Genomic_DNA"/>
</dbReference>
<dbReference type="PANTHER" id="PTHR45649:SF17">
    <property type="entry name" value="AMINO ACID PERMEASE_ SLC12A DOMAIN-CONTAINING PROTEIN"/>
    <property type="match status" value="1"/>
</dbReference>
<evidence type="ECO:0000256" key="6">
    <source>
        <dbReference type="SAM" id="Phobius"/>
    </source>
</evidence>
<feature type="transmembrane region" description="Helical" evidence="6">
    <location>
        <begin position="45"/>
        <end position="64"/>
    </location>
</feature>
<organism evidence="7 8">
    <name type="scientific">Ficus carica</name>
    <name type="common">Common fig</name>
    <dbReference type="NCBI Taxonomy" id="3494"/>
    <lineage>
        <taxon>Eukaryota</taxon>
        <taxon>Viridiplantae</taxon>
        <taxon>Streptophyta</taxon>
        <taxon>Embryophyta</taxon>
        <taxon>Tracheophyta</taxon>
        <taxon>Spermatophyta</taxon>
        <taxon>Magnoliopsida</taxon>
        <taxon>eudicotyledons</taxon>
        <taxon>Gunneridae</taxon>
        <taxon>Pentapetalae</taxon>
        <taxon>rosids</taxon>
        <taxon>fabids</taxon>
        <taxon>Rosales</taxon>
        <taxon>Moraceae</taxon>
        <taxon>Ficeae</taxon>
        <taxon>Ficus</taxon>
    </lineage>
</organism>
<evidence type="ECO:0000256" key="5">
    <source>
        <dbReference type="ARBA" id="ARBA00023136"/>
    </source>
</evidence>
<name>A0AA87ZZZ0_FICCA</name>
<keyword evidence="4 6" id="KW-1133">Transmembrane helix</keyword>
<feature type="transmembrane region" description="Helical" evidence="6">
    <location>
        <begin position="70"/>
        <end position="89"/>
    </location>
</feature>
<comment type="caution">
    <text evidence="7">The sequence shown here is derived from an EMBL/GenBank/DDBJ whole genome shotgun (WGS) entry which is preliminary data.</text>
</comment>
<evidence type="ECO:0000313" key="7">
    <source>
        <dbReference type="EMBL" id="GMN45528.1"/>
    </source>
</evidence>
<protein>
    <submittedName>
        <fullName evidence="7">Uncharacterized protein</fullName>
    </submittedName>
</protein>
<dbReference type="Proteomes" id="UP001187192">
    <property type="component" value="Unassembled WGS sequence"/>
</dbReference>